<accession>A0A8D8VY01</accession>
<reference evidence="2" key="1">
    <citation type="submission" date="2021-05" db="EMBL/GenBank/DDBJ databases">
        <authorList>
            <person name="Alioto T."/>
            <person name="Alioto T."/>
            <person name="Gomez Garrido J."/>
        </authorList>
    </citation>
    <scope>NUCLEOTIDE SEQUENCE</scope>
</reference>
<protein>
    <submittedName>
        <fullName evidence="2">Uncharacterized protein</fullName>
    </submittedName>
</protein>
<evidence type="ECO:0000313" key="2">
    <source>
        <dbReference type="EMBL" id="CAG6637805.1"/>
    </source>
</evidence>
<dbReference type="EMBL" id="HBUF01099831">
    <property type="protein sequence ID" value="CAG6637804.1"/>
    <property type="molecule type" value="Transcribed_RNA"/>
</dbReference>
<keyword evidence="1" id="KW-0812">Transmembrane</keyword>
<name>A0A8D8VY01_9HEMI</name>
<dbReference type="EMBL" id="HBUF01099832">
    <property type="protein sequence ID" value="CAG6637805.1"/>
    <property type="molecule type" value="Transcribed_RNA"/>
</dbReference>
<feature type="transmembrane region" description="Helical" evidence="1">
    <location>
        <begin position="60"/>
        <end position="85"/>
    </location>
</feature>
<organism evidence="2">
    <name type="scientific">Cacopsylla melanoneura</name>
    <dbReference type="NCBI Taxonomy" id="428564"/>
    <lineage>
        <taxon>Eukaryota</taxon>
        <taxon>Metazoa</taxon>
        <taxon>Ecdysozoa</taxon>
        <taxon>Arthropoda</taxon>
        <taxon>Hexapoda</taxon>
        <taxon>Insecta</taxon>
        <taxon>Pterygota</taxon>
        <taxon>Neoptera</taxon>
        <taxon>Paraneoptera</taxon>
        <taxon>Hemiptera</taxon>
        <taxon>Sternorrhyncha</taxon>
        <taxon>Psylloidea</taxon>
        <taxon>Psyllidae</taxon>
        <taxon>Psyllinae</taxon>
        <taxon>Cacopsylla</taxon>
    </lineage>
</organism>
<keyword evidence="1" id="KW-0472">Membrane</keyword>
<keyword evidence="1" id="KW-1133">Transmembrane helix</keyword>
<sequence>MMYLLTESNPNVRPYKNQPLSQILYLIKPVTPGKVADIGPSQRLSEKEVNVVCPRFHSSYLLAAAASMGIYTGVFGSLALVWILYTTLSTLAASSGLVSILLL</sequence>
<dbReference type="AlphaFoldDB" id="A0A8D8VY01"/>
<evidence type="ECO:0000256" key="1">
    <source>
        <dbReference type="SAM" id="Phobius"/>
    </source>
</evidence>
<proteinExistence type="predicted"/>